<evidence type="ECO:0000313" key="6">
    <source>
        <dbReference type="EMBL" id="RRD49785.1"/>
    </source>
</evidence>
<evidence type="ECO:0000256" key="2">
    <source>
        <dbReference type="PIRSR" id="PIRSR603542-1"/>
    </source>
</evidence>
<comment type="cofactor">
    <cofactor evidence="3">
        <name>Mg(2+)</name>
        <dbReference type="ChEBI" id="CHEBI:18420"/>
    </cofactor>
</comment>
<dbReference type="InterPro" id="IPR008278">
    <property type="entry name" value="4-PPantetheinyl_Trfase_dom"/>
</dbReference>
<dbReference type="GO" id="GO:0009366">
    <property type="term" value="C:enterobactin synthetase complex"/>
    <property type="evidence" value="ECO:0007669"/>
    <property type="project" value="InterPro"/>
</dbReference>
<dbReference type="InterPro" id="IPR003542">
    <property type="entry name" value="Enbac_synth_compD-like"/>
</dbReference>
<feature type="binding site" evidence="3">
    <location>
        <position position="101"/>
    </location>
    <ligand>
        <name>Mg(2+)</name>
        <dbReference type="ChEBI" id="CHEBI:18420"/>
    </ligand>
</feature>
<dbReference type="PANTHER" id="PTHR38096">
    <property type="entry name" value="ENTEROBACTIN SYNTHASE COMPONENT D"/>
    <property type="match status" value="1"/>
</dbReference>
<feature type="binding site" evidence="3">
    <location>
        <position position="103"/>
    </location>
    <ligand>
        <name>Mg(2+)</name>
        <dbReference type="ChEBI" id="CHEBI:18420"/>
    </ligand>
</feature>
<feature type="binding site" evidence="2">
    <location>
        <position position="160"/>
    </location>
    <ligand>
        <name>CoA</name>
        <dbReference type="ChEBI" id="CHEBI:57287"/>
    </ligand>
</feature>
<dbReference type="Proteomes" id="UP000280935">
    <property type="component" value="Unassembled WGS sequence"/>
</dbReference>
<evidence type="ECO:0000259" key="5">
    <source>
        <dbReference type="Pfam" id="PF17837"/>
    </source>
</evidence>
<dbReference type="Pfam" id="PF17837">
    <property type="entry name" value="4PPT_N"/>
    <property type="match status" value="1"/>
</dbReference>
<dbReference type="OrthoDB" id="3730831at2"/>
<sequence length="220" mass="24422">MLPTFVAVHETSEDPPDALLLPDEQVHLAHAVEKRRREFTTVRHCARQAMGVLGVAPASVPPGPRREPLWPVDIVGSMTHCLGYRAAAVARRHTTRTIGIDSETNQNLPDGVHDMVMNPVERRTATALTTHDPRTAWDRLFFSAKEAVYKAWYPLTHLWLDFNQCAITLGPGVFRALVTSPEAPSTAITHFHGRWGVTGDHLLTAIHVPETPREGNDAIR</sequence>
<evidence type="ECO:0000313" key="7">
    <source>
        <dbReference type="Proteomes" id="UP000280935"/>
    </source>
</evidence>
<name>A0A3P1WU25_9ACTN</name>
<organism evidence="6 7">
    <name type="scientific">Arachnia propionica</name>
    <dbReference type="NCBI Taxonomy" id="1750"/>
    <lineage>
        <taxon>Bacteria</taxon>
        <taxon>Bacillati</taxon>
        <taxon>Actinomycetota</taxon>
        <taxon>Actinomycetes</taxon>
        <taxon>Propionibacteriales</taxon>
        <taxon>Propionibacteriaceae</taxon>
        <taxon>Arachnia</taxon>
    </lineage>
</organism>
<keyword evidence="1 6" id="KW-0808">Transferase</keyword>
<dbReference type="Pfam" id="PF01648">
    <property type="entry name" value="ACPS"/>
    <property type="match status" value="1"/>
</dbReference>
<feature type="domain" description="4'-phosphopantetheinyl transferase" evidence="4">
    <location>
        <begin position="98"/>
        <end position="199"/>
    </location>
</feature>
<dbReference type="GO" id="GO:0005886">
    <property type="term" value="C:plasma membrane"/>
    <property type="evidence" value="ECO:0007669"/>
    <property type="project" value="TreeGrafter"/>
</dbReference>
<protein>
    <submittedName>
        <fullName evidence="6">4'-phosphopantetheinyl transferase superfamily protein</fullName>
    </submittedName>
</protein>
<reference evidence="6 7" key="1">
    <citation type="submission" date="2018-11" db="EMBL/GenBank/DDBJ databases">
        <title>Genomes From Bacteria Associated with the Canine Oral Cavity: a Test Case for Automated Genome-Based Taxonomic Assignment.</title>
        <authorList>
            <person name="Coil D.A."/>
            <person name="Jospin G."/>
            <person name="Darling A.E."/>
            <person name="Wallis C."/>
            <person name="Davis I.J."/>
            <person name="Harris S."/>
            <person name="Eisen J.A."/>
            <person name="Holcombe L.J."/>
            <person name="O'Flynn C."/>
        </authorList>
    </citation>
    <scope>NUCLEOTIDE SEQUENCE [LARGE SCALE GENOMIC DNA]</scope>
    <source>
        <strain evidence="6 7">OH2822_COT-296</strain>
    </source>
</reference>
<evidence type="ECO:0000256" key="3">
    <source>
        <dbReference type="PIRSR" id="PIRSR603542-2"/>
    </source>
</evidence>
<dbReference type="InterPro" id="IPR041354">
    <property type="entry name" value="4PPT_N"/>
</dbReference>
<dbReference type="SUPFAM" id="SSF56214">
    <property type="entry name" value="4'-phosphopantetheinyl transferase"/>
    <property type="match status" value="1"/>
</dbReference>
<accession>A0A3P1WU25</accession>
<feature type="binding site" evidence="2">
    <location>
        <position position="150"/>
    </location>
    <ligand>
        <name>CoA</name>
        <dbReference type="ChEBI" id="CHEBI:57287"/>
    </ligand>
</feature>
<gene>
    <name evidence="6" type="ORF">EII35_06980</name>
</gene>
<dbReference type="GO" id="GO:0009239">
    <property type="term" value="P:enterobactin biosynthetic process"/>
    <property type="evidence" value="ECO:0007669"/>
    <property type="project" value="InterPro"/>
</dbReference>
<feature type="binding site" evidence="2">
    <location>
        <position position="101"/>
    </location>
    <ligand>
        <name>CoA</name>
        <dbReference type="ChEBI" id="CHEBI:57287"/>
    </ligand>
</feature>
<keyword evidence="3" id="KW-0479">Metal-binding</keyword>
<feature type="binding site" evidence="2">
    <location>
        <begin position="79"/>
        <end position="80"/>
    </location>
    <ligand>
        <name>CoA</name>
        <dbReference type="ChEBI" id="CHEBI:57287"/>
    </ligand>
</feature>
<evidence type="ECO:0000256" key="1">
    <source>
        <dbReference type="ARBA" id="ARBA00022679"/>
    </source>
</evidence>
<dbReference type="PANTHER" id="PTHR38096:SF1">
    <property type="entry name" value="ENTEROBACTIN SYNTHASE COMPONENT D"/>
    <property type="match status" value="1"/>
</dbReference>
<dbReference type="EMBL" id="RQYT01000012">
    <property type="protein sequence ID" value="RRD49785.1"/>
    <property type="molecule type" value="Genomic_DNA"/>
</dbReference>
<keyword evidence="3" id="KW-0460">Magnesium</keyword>
<dbReference type="PRINTS" id="PR01399">
    <property type="entry name" value="ENTSNTHTASED"/>
</dbReference>
<feature type="binding site" evidence="2">
    <location>
        <position position="146"/>
    </location>
    <ligand>
        <name>CoA</name>
        <dbReference type="ChEBI" id="CHEBI:57287"/>
    </ligand>
</feature>
<comment type="caution">
    <text evidence="6">The sequence shown here is derived from an EMBL/GenBank/DDBJ whole genome shotgun (WGS) entry which is preliminary data.</text>
</comment>
<feature type="domain" description="4'-phosphopantetheinyl transferase N-terminal" evidence="5">
    <location>
        <begin position="24"/>
        <end position="90"/>
    </location>
</feature>
<dbReference type="InterPro" id="IPR037143">
    <property type="entry name" value="4-PPantetheinyl_Trfase_dom_sf"/>
</dbReference>
<dbReference type="GO" id="GO:0008897">
    <property type="term" value="F:holo-[acyl-carrier-protein] synthase activity"/>
    <property type="evidence" value="ECO:0007669"/>
    <property type="project" value="InterPro"/>
</dbReference>
<feature type="binding site" evidence="2">
    <location>
        <position position="43"/>
    </location>
    <ligand>
        <name>CoA</name>
        <dbReference type="ChEBI" id="CHEBI:57287"/>
    </ligand>
</feature>
<dbReference type="AlphaFoldDB" id="A0A3P1WU25"/>
<evidence type="ECO:0000259" key="4">
    <source>
        <dbReference type="Pfam" id="PF01648"/>
    </source>
</evidence>
<feature type="binding site" evidence="2">
    <location>
        <position position="35"/>
    </location>
    <ligand>
        <name>CoA</name>
        <dbReference type="ChEBI" id="CHEBI:57287"/>
    </ligand>
</feature>
<dbReference type="GO" id="GO:0000287">
    <property type="term" value="F:magnesium ion binding"/>
    <property type="evidence" value="ECO:0007669"/>
    <property type="project" value="InterPro"/>
</dbReference>
<proteinExistence type="predicted"/>